<gene>
    <name evidence="2" type="ORF">A245_47123</name>
</gene>
<comment type="caution">
    <text evidence="2">The sequence shown here is derived from an EMBL/GenBank/DDBJ whole genome shotgun (WGS) entry which is preliminary data.</text>
</comment>
<dbReference type="EMBL" id="AOKF01004020">
    <property type="protein sequence ID" value="EPN29108.1"/>
    <property type="molecule type" value="Genomic_DNA"/>
</dbReference>
<organism evidence="2 3">
    <name type="scientific">Pseudomonas syringae pv. actinidiae ICMP 19096</name>
    <dbReference type="NCBI Taxonomy" id="1194405"/>
    <lineage>
        <taxon>Bacteria</taxon>
        <taxon>Pseudomonadati</taxon>
        <taxon>Pseudomonadota</taxon>
        <taxon>Gammaproteobacteria</taxon>
        <taxon>Pseudomonadales</taxon>
        <taxon>Pseudomonadaceae</taxon>
        <taxon>Pseudomonas</taxon>
        <taxon>Pseudomonas syringae</taxon>
    </lineage>
</organism>
<dbReference type="InterPro" id="IPR036844">
    <property type="entry name" value="Hint_dom_sf"/>
</dbReference>
<name>A0A656JIR3_PSESF</name>
<dbReference type="AlphaFoldDB" id="A0A656JIR3"/>
<proteinExistence type="predicted"/>
<dbReference type="Gene3D" id="2.170.16.10">
    <property type="entry name" value="Hedgehog/Intein (Hint) domain"/>
    <property type="match status" value="2"/>
</dbReference>
<evidence type="ECO:0000259" key="1">
    <source>
        <dbReference type="Pfam" id="PF13403"/>
    </source>
</evidence>
<evidence type="ECO:0000313" key="3">
    <source>
        <dbReference type="Proteomes" id="UP000018849"/>
    </source>
</evidence>
<feature type="domain" description="Hedgehog/Intein (Hint)" evidence="1">
    <location>
        <begin position="21"/>
        <end position="50"/>
    </location>
</feature>
<protein>
    <submittedName>
        <fullName evidence="2">Filamentous hemagglutinin, intein-containing</fullName>
    </submittedName>
</protein>
<dbReference type="CDD" id="cd00081">
    <property type="entry name" value="Hint"/>
    <property type="match status" value="1"/>
</dbReference>
<accession>A0A656JIR3</accession>
<dbReference type="InterPro" id="IPR028992">
    <property type="entry name" value="Hedgehog/Intein_dom"/>
</dbReference>
<reference evidence="2 3" key="1">
    <citation type="journal article" date="2013" name="PLoS Pathog.">
        <title>Genomic analysis of the Kiwifruit pathogen Pseudomonas syringae pv. actinidiae provides insight into the origins of an emergent plant disease.</title>
        <authorList>
            <person name="McCann H.C."/>
            <person name="Rikkerink E.H."/>
            <person name="Bertels F."/>
            <person name="Fiers M."/>
            <person name="Lu A."/>
            <person name="Rees-George J."/>
            <person name="Andersen M.T."/>
            <person name="Gleave A.P."/>
            <person name="Haubold B."/>
            <person name="Wohlers M.W."/>
            <person name="Guttman D.S."/>
            <person name="Wang P.W."/>
            <person name="Straub C."/>
            <person name="Vanneste J.L."/>
            <person name="Rainey P.B."/>
            <person name="Templeton M.D."/>
        </authorList>
    </citation>
    <scope>NUCLEOTIDE SEQUENCE [LARGE SCALE GENOMIC DNA]</scope>
    <source>
        <strain evidence="2 3">ICMP 19096</strain>
    </source>
</reference>
<dbReference type="SUPFAM" id="SSF51294">
    <property type="entry name" value="Hedgehog/intein (Hint) domain"/>
    <property type="match status" value="1"/>
</dbReference>
<sequence length="298" mass="31257">NRAKTLAELGAGRKFAMDGPCCFAAGTMVSTPDGERAIDTLKVGDIVWSKPEGGGKPFAAVDETLLVTPGHPFYVPAQHGFVPVIDLKPGDRLQSLADGASENTSSEVESLELYLPVGKTYNLTVDVGHTFYVGKLKTWVHNTGPCELPEGYFGAAGGSGVKGGAALSNDVLVEARIGDGTKGQGSGNKVDQLPNKQVVGADGKPIPVYSELEKPNGPYAIQEFPSTPVAHGFPDIVDNYANSATKFPLNNGSSLYQASGSYNGVVGRFEWIVDPKLGGVTHRMFVPNGTVNGIPVKP</sequence>
<dbReference type="Proteomes" id="UP000018849">
    <property type="component" value="Unassembled WGS sequence"/>
</dbReference>
<dbReference type="Pfam" id="PF07591">
    <property type="entry name" value="PT-HINT"/>
    <property type="match status" value="1"/>
</dbReference>
<dbReference type="Pfam" id="PF13403">
    <property type="entry name" value="Hint_2"/>
    <property type="match status" value="1"/>
</dbReference>
<feature type="non-terminal residue" evidence="2">
    <location>
        <position position="1"/>
    </location>
</feature>
<evidence type="ECO:0000313" key="2">
    <source>
        <dbReference type="EMBL" id="EPN29108.1"/>
    </source>
</evidence>